<comment type="similarity">
    <text evidence="2">Belongs to the methyl-accepting chemotaxis (MCP) protein family.</text>
</comment>
<feature type="transmembrane region" description="Helical" evidence="5">
    <location>
        <begin position="12"/>
        <end position="30"/>
    </location>
</feature>
<evidence type="ECO:0000256" key="4">
    <source>
        <dbReference type="SAM" id="Coils"/>
    </source>
</evidence>
<reference evidence="8 9" key="1">
    <citation type="submission" date="2015-09" db="EMBL/GenBank/DDBJ databases">
        <authorList>
            <consortium name="Pathogen Informatics"/>
        </authorList>
    </citation>
    <scope>NUCLEOTIDE SEQUENCE [LARGE SCALE GENOMIC DNA]</scope>
    <source>
        <strain evidence="8 9">2789STDY5608863</strain>
    </source>
</reference>
<dbReference type="GO" id="GO:0004888">
    <property type="term" value="F:transmembrane signaling receptor activity"/>
    <property type="evidence" value="ECO:0007669"/>
    <property type="project" value="InterPro"/>
</dbReference>
<evidence type="ECO:0000256" key="3">
    <source>
        <dbReference type="PROSITE-ProRule" id="PRU00284"/>
    </source>
</evidence>
<dbReference type="PROSITE" id="PS50885">
    <property type="entry name" value="HAMP"/>
    <property type="match status" value="1"/>
</dbReference>
<dbReference type="GO" id="GO:0006935">
    <property type="term" value="P:chemotaxis"/>
    <property type="evidence" value="ECO:0007669"/>
    <property type="project" value="InterPro"/>
</dbReference>
<evidence type="ECO:0000259" key="6">
    <source>
        <dbReference type="PROSITE" id="PS50111"/>
    </source>
</evidence>
<feature type="domain" description="HAMP" evidence="7">
    <location>
        <begin position="212"/>
        <end position="270"/>
    </location>
</feature>
<gene>
    <name evidence="8" type="primary">mcp1_1</name>
    <name evidence="8" type="ORF">ERS852420_00774</name>
</gene>
<dbReference type="GO" id="GO:0007165">
    <property type="term" value="P:signal transduction"/>
    <property type="evidence" value="ECO:0007669"/>
    <property type="project" value="UniProtKB-KW"/>
</dbReference>
<dbReference type="Gene3D" id="1.10.287.950">
    <property type="entry name" value="Methyl-accepting chemotaxis protein"/>
    <property type="match status" value="1"/>
</dbReference>
<dbReference type="SMART" id="SM00304">
    <property type="entry name" value="HAMP"/>
    <property type="match status" value="1"/>
</dbReference>
<feature type="transmembrane region" description="Helical" evidence="5">
    <location>
        <begin position="193"/>
        <end position="215"/>
    </location>
</feature>
<dbReference type="Proteomes" id="UP000095495">
    <property type="component" value="Unassembled WGS sequence"/>
</dbReference>
<evidence type="ECO:0000313" key="8">
    <source>
        <dbReference type="EMBL" id="CUM79965.1"/>
    </source>
</evidence>
<organism evidence="8 9">
    <name type="scientific">Roseburia faecis</name>
    <dbReference type="NCBI Taxonomy" id="301302"/>
    <lineage>
        <taxon>Bacteria</taxon>
        <taxon>Bacillati</taxon>
        <taxon>Bacillota</taxon>
        <taxon>Clostridia</taxon>
        <taxon>Lachnospirales</taxon>
        <taxon>Lachnospiraceae</taxon>
        <taxon>Roseburia</taxon>
    </lineage>
</organism>
<feature type="domain" description="Methyl-accepting transducer" evidence="6">
    <location>
        <begin position="296"/>
        <end position="540"/>
    </location>
</feature>
<evidence type="ECO:0000256" key="2">
    <source>
        <dbReference type="ARBA" id="ARBA00029447"/>
    </source>
</evidence>
<feature type="coiled-coil region" evidence="4">
    <location>
        <begin position="335"/>
        <end position="362"/>
    </location>
</feature>
<dbReference type="InterPro" id="IPR024478">
    <property type="entry name" value="HlyB_4HB_MCP"/>
</dbReference>
<keyword evidence="5" id="KW-1133">Transmembrane helix</keyword>
<keyword evidence="4" id="KW-0175">Coiled coil</keyword>
<dbReference type="PRINTS" id="PR00260">
    <property type="entry name" value="CHEMTRNSDUCR"/>
</dbReference>
<evidence type="ECO:0000259" key="7">
    <source>
        <dbReference type="PROSITE" id="PS50885"/>
    </source>
</evidence>
<dbReference type="InterPro" id="IPR003660">
    <property type="entry name" value="HAMP_dom"/>
</dbReference>
<name>A0A173RQL5_9FIRM</name>
<evidence type="ECO:0000256" key="1">
    <source>
        <dbReference type="ARBA" id="ARBA00023224"/>
    </source>
</evidence>
<dbReference type="InterPro" id="IPR004090">
    <property type="entry name" value="Chemotax_Me-accpt_rcpt"/>
</dbReference>
<dbReference type="SMART" id="SM00283">
    <property type="entry name" value="MA"/>
    <property type="match status" value="1"/>
</dbReference>
<dbReference type="PANTHER" id="PTHR32089:SF112">
    <property type="entry name" value="LYSOZYME-LIKE PROTEIN-RELATED"/>
    <property type="match status" value="1"/>
</dbReference>
<sequence>MNQKKKLSTKLIILIPVFILGIFSIISNVMSVSNIRNVNRRAVQISEVSLKNVSSLAEIQRQTQDIHNLGLSHIIAVDLDSMIQLVEKIRSQEDALEKDLESYKIYVTPDTKKEYNDIKKNYEELKYECANVMAFSAAGKSEDAYELANGKISKCADAIESDIESIKKIVNQDANAQRQKLTSAYHSSIGTSIVTILISIAALFSAMVAVLRWVIYPLANTNREMNEIISGIDNRQGDLTRRVTITNNKEVASVGGGINAFMAKLQEIFRMISSNSRDLEGVVNEVRESVQTSNGSVSDLSALTEELSATMQDISDNASRINENTESVAGEVKSIAEKTIEINQYTKEMKEHAEAMEHAARENMDTTGAKVNDIVSVLSQAIEDSNSVNQVDNLTNDILNIASQTNLLALNASIEAARAGDAGKGFAVVASEISQLAAASQEAANNIQSINAIVITAVHNLADNANGLVEYMNEKILPEFQKFVESGGAYHDKATFIEGVMADFEAKTDSLQNSMDEIANSVNTISHAIEEGVSGVVSAADSTQVLVSDMDKISKKMDENFAIAEGLKKETSVFTKL</sequence>
<dbReference type="PANTHER" id="PTHR32089">
    <property type="entry name" value="METHYL-ACCEPTING CHEMOTAXIS PROTEIN MCPB"/>
    <property type="match status" value="1"/>
</dbReference>
<keyword evidence="5" id="KW-0812">Transmembrane</keyword>
<evidence type="ECO:0000313" key="9">
    <source>
        <dbReference type="Proteomes" id="UP000095495"/>
    </source>
</evidence>
<keyword evidence="5" id="KW-0472">Membrane</keyword>
<evidence type="ECO:0000256" key="5">
    <source>
        <dbReference type="SAM" id="Phobius"/>
    </source>
</evidence>
<dbReference type="RefSeq" id="WP_055261469.1">
    <property type="nucleotide sequence ID" value="NZ_CYXV01000002.1"/>
</dbReference>
<protein>
    <submittedName>
        <fullName evidence="8">Methyl-accepting chemotaxis protein 1</fullName>
    </submittedName>
</protein>
<accession>A0A173RQL5</accession>
<dbReference type="SUPFAM" id="SSF58104">
    <property type="entry name" value="Methyl-accepting chemotaxis protein (MCP) signaling domain"/>
    <property type="match status" value="1"/>
</dbReference>
<dbReference type="InterPro" id="IPR004089">
    <property type="entry name" value="MCPsignal_dom"/>
</dbReference>
<keyword evidence="1 3" id="KW-0807">Transducer</keyword>
<dbReference type="AlphaFoldDB" id="A0A173RQL5"/>
<dbReference type="PROSITE" id="PS50111">
    <property type="entry name" value="CHEMOTAXIS_TRANSDUC_2"/>
    <property type="match status" value="1"/>
</dbReference>
<dbReference type="Pfam" id="PF12729">
    <property type="entry name" value="4HB_MCP_1"/>
    <property type="match status" value="1"/>
</dbReference>
<dbReference type="Pfam" id="PF00015">
    <property type="entry name" value="MCPsignal"/>
    <property type="match status" value="1"/>
</dbReference>
<dbReference type="GO" id="GO:0016020">
    <property type="term" value="C:membrane"/>
    <property type="evidence" value="ECO:0007669"/>
    <property type="project" value="InterPro"/>
</dbReference>
<proteinExistence type="inferred from homology"/>
<dbReference type="EMBL" id="CYXV01000002">
    <property type="protein sequence ID" value="CUM79965.1"/>
    <property type="molecule type" value="Genomic_DNA"/>
</dbReference>